<evidence type="ECO:0000313" key="15">
    <source>
        <dbReference type="Proteomes" id="UP001151699"/>
    </source>
</evidence>
<feature type="chain" id="PRO_5040512330" description="superoxide dismutase" evidence="12">
    <location>
        <begin position="18"/>
        <end position="204"/>
    </location>
</feature>
<dbReference type="EC" id="1.15.1.1" evidence="4"/>
<feature type="domain" description="Superoxide dismutase copper/zinc binding" evidence="13">
    <location>
        <begin position="34"/>
        <end position="168"/>
    </location>
</feature>
<evidence type="ECO:0000256" key="2">
    <source>
        <dbReference type="ARBA" id="ARBA00001947"/>
    </source>
</evidence>
<keyword evidence="7" id="KW-0049">Antioxidant</keyword>
<evidence type="ECO:0000313" key="14">
    <source>
        <dbReference type="EMBL" id="KAJ6636369.1"/>
    </source>
</evidence>
<keyword evidence="8" id="KW-0560">Oxidoreductase</keyword>
<keyword evidence="12" id="KW-0732">Signal</keyword>
<evidence type="ECO:0000256" key="4">
    <source>
        <dbReference type="ARBA" id="ARBA00012682"/>
    </source>
</evidence>
<evidence type="ECO:0000256" key="8">
    <source>
        <dbReference type="ARBA" id="ARBA00023002"/>
    </source>
</evidence>
<dbReference type="InterPro" id="IPR036423">
    <property type="entry name" value="SOD-like_Cu/Zn_dom_sf"/>
</dbReference>
<comment type="catalytic activity">
    <reaction evidence="11">
        <text>2 superoxide + 2 H(+) = H2O2 + O2</text>
        <dbReference type="Rhea" id="RHEA:20696"/>
        <dbReference type="ChEBI" id="CHEBI:15378"/>
        <dbReference type="ChEBI" id="CHEBI:15379"/>
        <dbReference type="ChEBI" id="CHEBI:16240"/>
        <dbReference type="ChEBI" id="CHEBI:18421"/>
        <dbReference type="EC" id="1.15.1.1"/>
    </reaction>
</comment>
<dbReference type="InterPro" id="IPR001424">
    <property type="entry name" value="SOD_Cu_Zn_dom"/>
</dbReference>
<dbReference type="OrthoDB" id="2015551at2759"/>
<gene>
    <name evidence="14" type="primary">Sod3_0</name>
    <name evidence="14" type="ORF">Bhyg_14958</name>
</gene>
<dbReference type="PROSITE" id="PS00332">
    <property type="entry name" value="SOD_CU_ZN_2"/>
    <property type="match status" value="1"/>
</dbReference>
<comment type="caution">
    <text evidence="14">The sequence shown here is derived from an EMBL/GenBank/DDBJ whole genome shotgun (WGS) entry which is preliminary data.</text>
</comment>
<dbReference type="EMBL" id="WJQU01000004">
    <property type="protein sequence ID" value="KAJ6636369.1"/>
    <property type="molecule type" value="Genomic_DNA"/>
</dbReference>
<feature type="signal peptide" evidence="12">
    <location>
        <begin position="1"/>
        <end position="17"/>
    </location>
</feature>
<evidence type="ECO:0000256" key="10">
    <source>
        <dbReference type="ARBA" id="ARBA00023157"/>
    </source>
</evidence>
<keyword evidence="9" id="KW-0186">Copper</keyword>
<feature type="non-terminal residue" evidence="14">
    <location>
        <position position="204"/>
    </location>
</feature>
<evidence type="ECO:0000256" key="9">
    <source>
        <dbReference type="ARBA" id="ARBA00023008"/>
    </source>
</evidence>
<dbReference type="FunFam" id="2.60.40.200:FF:000003">
    <property type="entry name" value="Superoxide dismutase [Cu-Zn], chloroplastic"/>
    <property type="match status" value="1"/>
</dbReference>
<evidence type="ECO:0000256" key="11">
    <source>
        <dbReference type="ARBA" id="ARBA00049204"/>
    </source>
</evidence>
<dbReference type="Gene3D" id="2.60.40.200">
    <property type="entry name" value="Superoxide dismutase, copper/zinc binding domain"/>
    <property type="match status" value="1"/>
</dbReference>
<dbReference type="Pfam" id="PF00080">
    <property type="entry name" value="Sod_Cu"/>
    <property type="match status" value="1"/>
</dbReference>
<dbReference type="PRINTS" id="PR00068">
    <property type="entry name" value="CUZNDISMTASE"/>
</dbReference>
<proteinExistence type="inferred from homology"/>
<reference evidence="14" key="1">
    <citation type="submission" date="2022-07" db="EMBL/GenBank/DDBJ databases">
        <authorList>
            <person name="Trinca V."/>
            <person name="Uliana J.V.C."/>
            <person name="Torres T.T."/>
            <person name="Ward R.J."/>
            <person name="Monesi N."/>
        </authorList>
    </citation>
    <scope>NUCLEOTIDE SEQUENCE</scope>
    <source>
        <strain evidence="14">HSMRA1968</strain>
        <tissue evidence="14">Whole embryos</tissue>
    </source>
</reference>
<comment type="cofactor">
    <cofactor evidence="2">
        <name>Zn(2+)</name>
        <dbReference type="ChEBI" id="CHEBI:29105"/>
    </cofactor>
</comment>
<dbReference type="GO" id="GO:0005507">
    <property type="term" value="F:copper ion binding"/>
    <property type="evidence" value="ECO:0007669"/>
    <property type="project" value="InterPro"/>
</dbReference>
<dbReference type="InterPro" id="IPR024134">
    <property type="entry name" value="SOD_Cu/Zn_/chaperone"/>
</dbReference>
<evidence type="ECO:0000256" key="12">
    <source>
        <dbReference type="SAM" id="SignalP"/>
    </source>
</evidence>
<dbReference type="AlphaFoldDB" id="A0A9Q0MRM5"/>
<dbReference type="SUPFAM" id="SSF49329">
    <property type="entry name" value="Cu,Zn superoxide dismutase-like"/>
    <property type="match status" value="1"/>
</dbReference>
<evidence type="ECO:0000256" key="7">
    <source>
        <dbReference type="ARBA" id="ARBA00022862"/>
    </source>
</evidence>
<dbReference type="InterPro" id="IPR018152">
    <property type="entry name" value="SOD_Cu/Zn_BS"/>
</dbReference>
<keyword evidence="15" id="KW-1185">Reference proteome</keyword>
<dbReference type="PROSITE" id="PS00087">
    <property type="entry name" value="SOD_CU_ZN_1"/>
    <property type="match status" value="1"/>
</dbReference>
<dbReference type="PANTHER" id="PTHR10003">
    <property type="entry name" value="SUPEROXIDE DISMUTASE CU-ZN -RELATED"/>
    <property type="match status" value="1"/>
</dbReference>
<evidence type="ECO:0000256" key="5">
    <source>
        <dbReference type="ARBA" id="ARBA00022723"/>
    </source>
</evidence>
<evidence type="ECO:0000259" key="13">
    <source>
        <dbReference type="Pfam" id="PF00080"/>
    </source>
</evidence>
<dbReference type="CDD" id="cd00305">
    <property type="entry name" value="Cu-Zn_Superoxide_Dismutase"/>
    <property type="match status" value="1"/>
</dbReference>
<keyword evidence="5" id="KW-0479">Metal-binding</keyword>
<name>A0A9Q0MRM5_9DIPT</name>
<evidence type="ECO:0000256" key="6">
    <source>
        <dbReference type="ARBA" id="ARBA00022833"/>
    </source>
</evidence>
<sequence length="204" mass="21371">MKALVVVFAAILGCVVAQERPIRAVAVLSGDVIEGTVHFTQDGCGQPVLIEVNMRGLNQSGHGFHIHETGDLSHGCTSLAAHYNPHEMDHAGPQDQVRHVGDLGNIFGDANGLGQARFTDNLISLAGPRNIIGRGVIIHLNIDDLGRGGHPDSLTTGNAGPRIACGVIGYVSSDAPFDCPRSSANLLSAALVLPFVSVMAVLFR</sequence>
<evidence type="ECO:0000256" key="1">
    <source>
        <dbReference type="ARBA" id="ARBA00001935"/>
    </source>
</evidence>
<comment type="similarity">
    <text evidence="3">Belongs to the Cu-Zn superoxide dismutase family.</text>
</comment>
<evidence type="ECO:0000256" key="3">
    <source>
        <dbReference type="ARBA" id="ARBA00010457"/>
    </source>
</evidence>
<protein>
    <recommendedName>
        <fullName evidence="4">superoxide dismutase</fullName>
        <ecNumber evidence="4">1.15.1.1</ecNumber>
    </recommendedName>
</protein>
<dbReference type="GO" id="GO:0004784">
    <property type="term" value="F:superoxide dismutase activity"/>
    <property type="evidence" value="ECO:0007669"/>
    <property type="project" value="UniProtKB-EC"/>
</dbReference>
<accession>A0A9Q0MRM5</accession>
<keyword evidence="6" id="KW-0862">Zinc</keyword>
<dbReference type="Proteomes" id="UP001151699">
    <property type="component" value="Chromosome C"/>
</dbReference>
<comment type="cofactor">
    <cofactor evidence="1">
        <name>Cu cation</name>
        <dbReference type="ChEBI" id="CHEBI:23378"/>
    </cofactor>
</comment>
<organism evidence="14 15">
    <name type="scientific">Pseudolycoriella hygida</name>
    <dbReference type="NCBI Taxonomy" id="35572"/>
    <lineage>
        <taxon>Eukaryota</taxon>
        <taxon>Metazoa</taxon>
        <taxon>Ecdysozoa</taxon>
        <taxon>Arthropoda</taxon>
        <taxon>Hexapoda</taxon>
        <taxon>Insecta</taxon>
        <taxon>Pterygota</taxon>
        <taxon>Neoptera</taxon>
        <taxon>Endopterygota</taxon>
        <taxon>Diptera</taxon>
        <taxon>Nematocera</taxon>
        <taxon>Sciaroidea</taxon>
        <taxon>Sciaridae</taxon>
        <taxon>Pseudolycoriella</taxon>
    </lineage>
</organism>
<keyword evidence="10" id="KW-1015">Disulfide bond</keyword>